<dbReference type="EMBL" id="JANBUY010000178">
    <property type="protein sequence ID" value="KAJ2862235.1"/>
    <property type="molecule type" value="Genomic_DNA"/>
</dbReference>
<organism evidence="2 3">
    <name type="scientific">Coemansia aciculifera</name>
    <dbReference type="NCBI Taxonomy" id="417176"/>
    <lineage>
        <taxon>Eukaryota</taxon>
        <taxon>Fungi</taxon>
        <taxon>Fungi incertae sedis</taxon>
        <taxon>Zoopagomycota</taxon>
        <taxon>Kickxellomycotina</taxon>
        <taxon>Kickxellomycetes</taxon>
        <taxon>Kickxellales</taxon>
        <taxon>Kickxellaceae</taxon>
        <taxon>Coemansia</taxon>
    </lineage>
</organism>
<proteinExistence type="predicted"/>
<evidence type="ECO:0000313" key="2">
    <source>
        <dbReference type="EMBL" id="KAJ2862235.1"/>
    </source>
</evidence>
<reference evidence="2" key="1">
    <citation type="submission" date="2022-07" db="EMBL/GenBank/DDBJ databases">
        <title>Phylogenomic reconstructions and comparative analyses of Kickxellomycotina fungi.</title>
        <authorList>
            <person name="Reynolds N.K."/>
            <person name="Stajich J.E."/>
            <person name="Barry K."/>
            <person name="Grigoriev I.V."/>
            <person name="Crous P."/>
            <person name="Smith M.E."/>
        </authorList>
    </citation>
    <scope>NUCLEOTIDE SEQUENCE</scope>
    <source>
        <strain evidence="2">RSA 476</strain>
    </source>
</reference>
<sequence length="74" mass="7779">MAEQWQGTGAHRLAEPESTYGPLSLGTWLASWSLARSQDGNGRRNAGVKCCAAVVRRGGSSLVLLANVFLSSSS</sequence>
<dbReference type="AlphaFoldDB" id="A0A9W8M448"/>
<evidence type="ECO:0000313" key="3">
    <source>
        <dbReference type="Proteomes" id="UP001140074"/>
    </source>
</evidence>
<accession>A0A9W8M448</accession>
<protein>
    <submittedName>
        <fullName evidence="2">Uncharacterized protein</fullName>
    </submittedName>
</protein>
<comment type="caution">
    <text evidence="2">The sequence shown here is derived from an EMBL/GenBank/DDBJ whole genome shotgun (WGS) entry which is preliminary data.</text>
</comment>
<keyword evidence="3" id="KW-1185">Reference proteome</keyword>
<gene>
    <name evidence="2" type="ORF">GGH94_004401</name>
</gene>
<feature type="region of interest" description="Disordered" evidence="1">
    <location>
        <begin position="1"/>
        <end position="20"/>
    </location>
</feature>
<evidence type="ECO:0000256" key="1">
    <source>
        <dbReference type="SAM" id="MobiDB-lite"/>
    </source>
</evidence>
<dbReference type="Proteomes" id="UP001140074">
    <property type="component" value="Unassembled WGS sequence"/>
</dbReference>
<name>A0A9W8M448_9FUNG</name>